<protein>
    <recommendedName>
        <fullName evidence="2">FAST kinase leucine-rich domain-containing protein</fullName>
    </recommendedName>
</protein>
<evidence type="ECO:0000313" key="4">
    <source>
        <dbReference type="Proteomes" id="UP000245119"/>
    </source>
</evidence>
<keyword evidence="4" id="KW-1185">Reference proteome</keyword>
<dbReference type="Proteomes" id="UP000245119">
    <property type="component" value="Linkage Group LG13"/>
</dbReference>
<name>A0A2T7NFA0_POMCA</name>
<dbReference type="EMBL" id="PZQS01000013">
    <property type="protein sequence ID" value="PVD19859.1"/>
    <property type="molecule type" value="Genomic_DNA"/>
</dbReference>
<dbReference type="OrthoDB" id="10064757at2759"/>
<evidence type="ECO:0000256" key="1">
    <source>
        <dbReference type="SAM" id="MobiDB-lite"/>
    </source>
</evidence>
<evidence type="ECO:0000259" key="2">
    <source>
        <dbReference type="Pfam" id="PF06743"/>
    </source>
</evidence>
<organism evidence="3 4">
    <name type="scientific">Pomacea canaliculata</name>
    <name type="common">Golden apple snail</name>
    <dbReference type="NCBI Taxonomy" id="400727"/>
    <lineage>
        <taxon>Eukaryota</taxon>
        <taxon>Metazoa</taxon>
        <taxon>Spiralia</taxon>
        <taxon>Lophotrochozoa</taxon>
        <taxon>Mollusca</taxon>
        <taxon>Gastropoda</taxon>
        <taxon>Caenogastropoda</taxon>
        <taxon>Architaenioglossa</taxon>
        <taxon>Ampullarioidea</taxon>
        <taxon>Ampullariidae</taxon>
        <taxon>Pomacea</taxon>
    </lineage>
</organism>
<reference evidence="3 4" key="1">
    <citation type="submission" date="2018-04" db="EMBL/GenBank/DDBJ databases">
        <title>The genome of golden apple snail Pomacea canaliculata provides insight into stress tolerance and invasive adaptation.</title>
        <authorList>
            <person name="Liu C."/>
            <person name="Liu B."/>
            <person name="Ren Y."/>
            <person name="Zhang Y."/>
            <person name="Wang H."/>
            <person name="Li S."/>
            <person name="Jiang F."/>
            <person name="Yin L."/>
            <person name="Zhang G."/>
            <person name="Qian W."/>
            <person name="Fan W."/>
        </authorList>
    </citation>
    <scope>NUCLEOTIDE SEQUENCE [LARGE SCALE GENOMIC DNA]</scope>
    <source>
        <strain evidence="3">SZHN2017</strain>
        <tissue evidence="3">Muscle</tissue>
    </source>
</reference>
<gene>
    <name evidence="3" type="ORF">C0Q70_20352</name>
</gene>
<evidence type="ECO:0000313" key="3">
    <source>
        <dbReference type="EMBL" id="PVD19859.1"/>
    </source>
</evidence>
<feature type="region of interest" description="Disordered" evidence="1">
    <location>
        <begin position="1"/>
        <end position="23"/>
    </location>
</feature>
<dbReference type="GO" id="GO:0044528">
    <property type="term" value="P:regulation of mitochondrial mRNA stability"/>
    <property type="evidence" value="ECO:0007669"/>
    <property type="project" value="InterPro"/>
</dbReference>
<proteinExistence type="predicted"/>
<dbReference type="InterPro" id="IPR010622">
    <property type="entry name" value="FAST_Leu-rich"/>
</dbReference>
<dbReference type="Pfam" id="PF06743">
    <property type="entry name" value="FAST_1"/>
    <property type="match status" value="1"/>
</dbReference>
<sequence length="444" mass="51437">MDTLTKRYGPRLKTSNAATNTSNNFNSMSSAVLTDMRTTDQLIRAIVKTQSREKDLKSIEYQLIKQRYKMSLPVALDACHAFYKVQHAMPSYLPALFSVIEETFQSMQPSPEDITFLFLYVFLHGSAPEMLFHMVEEYLLKHLHHFHINDLGVISAGFFRANHRIMSQDLLEVMAHKLLMDFSFVDPYLLMTFMKVYRHASYVRISFYNKLADSLMKDNYLTHYNSTNSLMHIAFTYASIPIVHKELFEQLLCRFEALLNQKPNTRTKDLSKFVWACGTLQFKPHDYQQRFRRLANHFELSSVEQFPESLAELLFGLIYLEIFPEDLLSRCLSQDVINRLADSAADKEKSFQLLILNETMKIECPLYSGPTLLQSQRQVLLEHLALSKDMEVELQIRIGLAAVLTSLQISLGTERVRCHFPLPHFRTAGETTPKPILTEMPSYF</sequence>
<feature type="domain" description="FAST kinase leucine-rich" evidence="2">
    <location>
        <begin position="270"/>
        <end position="340"/>
    </location>
</feature>
<accession>A0A2T7NFA0</accession>
<dbReference type="AlphaFoldDB" id="A0A2T7NFA0"/>
<comment type="caution">
    <text evidence="3">The sequence shown here is derived from an EMBL/GenBank/DDBJ whole genome shotgun (WGS) entry which is preliminary data.</text>
</comment>
<feature type="compositionally biased region" description="Low complexity" evidence="1">
    <location>
        <begin position="14"/>
        <end position="23"/>
    </location>
</feature>